<dbReference type="Gene3D" id="1.25.10.10">
    <property type="entry name" value="Leucine-rich Repeat Variant"/>
    <property type="match status" value="1"/>
</dbReference>
<evidence type="ECO:0000256" key="1">
    <source>
        <dbReference type="ARBA" id="ARBA00022786"/>
    </source>
</evidence>
<feature type="repeat" description="ARM" evidence="2">
    <location>
        <begin position="56"/>
        <end position="98"/>
    </location>
</feature>
<reference evidence="3 4" key="1">
    <citation type="journal article" date="2020" name="Nat. Food">
        <title>A phased Vanilla planifolia genome enables genetic improvement of flavour and production.</title>
        <authorList>
            <person name="Hasing T."/>
            <person name="Tang H."/>
            <person name="Brym M."/>
            <person name="Khazi F."/>
            <person name="Huang T."/>
            <person name="Chambers A.H."/>
        </authorList>
    </citation>
    <scope>NUCLEOTIDE SEQUENCE [LARGE SCALE GENOMIC DNA]</scope>
    <source>
        <tissue evidence="3">Leaf</tissue>
    </source>
</reference>
<keyword evidence="1" id="KW-0833">Ubl conjugation pathway</keyword>
<dbReference type="SMART" id="SM00185">
    <property type="entry name" value="ARM"/>
    <property type="match status" value="2"/>
</dbReference>
<dbReference type="PROSITE" id="PS50176">
    <property type="entry name" value="ARM_REPEAT"/>
    <property type="match status" value="1"/>
</dbReference>
<dbReference type="SUPFAM" id="SSF48371">
    <property type="entry name" value="ARM repeat"/>
    <property type="match status" value="1"/>
</dbReference>
<gene>
    <name evidence="3" type="ORF">HPP92_024401</name>
</gene>
<dbReference type="InterPro" id="IPR000225">
    <property type="entry name" value="Armadillo"/>
</dbReference>
<dbReference type="Proteomes" id="UP000639772">
    <property type="component" value="Chromosome 13"/>
</dbReference>
<organism evidence="3 4">
    <name type="scientific">Vanilla planifolia</name>
    <name type="common">Vanilla</name>
    <dbReference type="NCBI Taxonomy" id="51239"/>
    <lineage>
        <taxon>Eukaryota</taxon>
        <taxon>Viridiplantae</taxon>
        <taxon>Streptophyta</taxon>
        <taxon>Embryophyta</taxon>
        <taxon>Tracheophyta</taxon>
        <taxon>Spermatophyta</taxon>
        <taxon>Magnoliopsida</taxon>
        <taxon>Liliopsida</taxon>
        <taxon>Asparagales</taxon>
        <taxon>Orchidaceae</taxon>
        <taxon>Vanilloideae</taxon>
        <taxon>Vanilleae</taxon>
        <taxon>Vanilla</taxon>
    </lineage>
</organism>
<dbReference type="OrthoDB" id="7537227at2759"/>
<accession>A0A835PPN4</accession>
<dbReference type="PANTHER" id="PTHR23315:SF65">
    <property type="entry name" value="ARM REPEAT SUPERFAMILY PROTEIN"/>
    <property type="match status" value="1"/>
</dbReference>
<dbReference type="EMBL" id="JADCNM010000013">
    <property type="protein sequence ID" value="KAG0456613.1"/>
    <property type="molecule type" value="Genomic_DNA"/>
</dbReference>
<comment type="caution">
    <text evidence="3">The sequence shown here is derived from an EMBL/GenBank/DDBJ whole genome shotgun (WGS) entry which is preliminary data.</text>
</comment>
<dbReference type="InterPro" id="IPR011989">
    <property type="entry name" value="ARM-like"/>
</dbReference>
<name>A0A835PPN4_VANPL</name>
<dbReference type="Pfam" id="PF00514">
    <property type="entry name" value="Arm"/>
    <property type="match status" value="1"/>
</dbReference>
<evidence type="ECO:0000313" key="4">
    <source>
        <dbReference type="Proteomes" id="UP000639772"/>
    </source>
</evidence>
<sequence length="291" mass="31463">MVESSKGTRSRLSKLEDLARFSGFCSHKTRLCKSMLLHLHTLSASSKNKVPICTAGAIPLLVEILTDGTQQAKVDAAATLFNLSMAPENLANILSSNTIPAIISYLKSNKKSSKTAEKCCAIIEALLSSSQESTAKALASLDGGVLSVVEVLEEGSVLGREHAVGALLTMCRTDRQKYREVILNEGVVPGLLELTVQGTHTAQAKARELLQLLRDSPNQRSELHTDTLENVVCSIVSRIDADDHVGVALAKKMLAEMVQVSMERSLRHLQQRALVYTPTELPCCSSQVSLK</sequence>
<evidence type="ECO:0008006" key="5">
    <source>
        <dbReference type="Google" id="ProtNLM"/>
    </source>
</evidence>
<proteinExistence type="predicted"/>
<evidence type="ECO:0000256" key="2">
    <source>
        <dbReference type="PROSITE-ProRule" id="PRU00259"/>
    </source>
</evidence>
<protein>
    <recommendedName>
        <fullName evidence="5">U-box domain-containing protein 4</fullName>
    </recommendedName>
</protein>
<evidence type="ECO:0000313" key="3">
    <source>
        <dbReference type="EMBL" id="KAG0456613.1"/>
    </source>
</evidence>
<dbReference type="InterPro" id="IPR016024">
    <property type="entry name" value="ARM-type_fold"/>
</dbReference>
<dbReference type="PANTHER" id="PTHR23315">
    <property type="entry name" value="U BOX DOMAIN-CONTAINING"/>
    <property type="match status" value="1"/>
</dbReference>
<dbReference type="AlphaFoldDB" id="A0A835PPN4"/>